<keyword evidence="1" id="KW-0732">Signal</keyword>
<evidence type="ECO:0000313" key="2">
    <source>
        <dbReference type="EMBL" id="WPU66770.1"/>
    </source>
</evidence>
<feature type="signal peptide" evidence="1">
    <location>
        <begin position="1"/>
        <end position="25"/>
    </location>
</feature>
<proteinExistence type="predicted"/>
<sequence>MNSFLKSTLSIASLCLLASCGSSDSGPSNTEAGFTQNETIQADGSNINGAYVAEMYPLNYNLHFKQVGKAALVRDGDSFKAMVGLKYGPKNVEHAQAVYTGRRCPNVNDDLNKDAYIDMREAMIAIGQISIPLDGSLDSQTGGSGQYPTGDATKGMYYYEQSASFERMFADLKAPDTDPTDNIIKLGENDGLTFPGRVVLIQGVHKDLKLPATVMGLEGDSSVHESLPIACGILWKVPELPTDIAPGTETTNTVPTRTRTRN</sequence>
<feature type="chain" id="PRO_5043746789" description="Lipoprotein" evidence="1">
    <location>
        <begin position="26"/>
        <end position="262"/>
    </location>
</feature>
<dbReference type="Proteomes" id="UP001324634">
    <property type="component" value="Chromosome"/>
</dbReference>
<accession>A0AAX4HUA3</accession>
<name>A0AAX4HUA3_9BACT</name>
<reference evidence="2 3" key="1">
    <citation type="submission" date="2023-11" db="EMBL/GenBank/DDBJ databases">
        <title>Peredibacter starrii A3.12.</title>
        <authorList>
            <person name="Mitchell R.J."/>
        </authorList>
    </citation>
    <scope>NUCLEOTIDE SEQUENCE [LARGE SCALE GENOMIC DNA]</scope>
    <source>
        <strain evidence="2 3">A3.12</strain>
    </source>
</reference>
<keyword evidence="3" id="KW-1185">Reference proteome</keyword>
<evidence type="ECO:0008006" key="4">
    <source>
        <dbReference type="Google" id="ProtNLM"/>
    </source>
</evidence>
<organism evidence="2 3">
    <name type="scientific">Peredibacter starrii</name>
    <dbReference type="NCBI Taxonomy" id="28202"/>
    <lineage>
        <taxon>Bacteria</taxon>
        <taxon>Pseudomonadati</taxon>
        <taxon>Bdellovibrionota</taxon>
        <taxon>Bacteriovoracia</taxon>
        <taxon>Bacteriovoracales</taxon>
        <taxon>Bacteriovoracaceae</taxon>
        <taxon>Peredibacter</taxon>
    </lineage>
</organism>
<dbReference type="AlphaFoldDB" id="A0AAX4HUA3"/>
<dbReference type="PROSITE" id="PS51257">
    <property type="entry name" value="PROKAR_LIPOPROTEIN"/>
    <property type="match status" value="1"/>
</dbReference>
<evidence type="ECO:0000313" key="3">
    <source>
        <dbReference type="Proteomes" id="UP001324634"/>
    </source>
</evidence>
<protein>
    <recommendedName>
        <fullName evidence="4">Lipoprotein</fullName>
    </recommendedName>
</protein>
<evidence type="ECO:0000256" key="1">
    <source>
        <dbReference type="SAM" id="SignalP"/>
    </source>
</evidence>
<dbReference type="KEGG" id="psti:SOO65_08420"/>
<gene>
    <name evidence="2" type="ORF">SOO65_08420</name>
</gene>
<dbReference type="EMBL" id="CP139487">
    <property type="protein sequence ID" value="WPU66770.1"/>
    <property type="molecule type" value="Genomic_DNA"/>
</dbReference>
<dbReference type="RefSeq" id="WP_321399310.1">
    <property type="nucleotide sequence ID" value="NZ_CP139487.1"/>
</dbReference>